<evidence type="ECO:0000313" key="1">
    <source>
        <dbReference type="EMBL" id="XHV10804.1"/>
    </source>
</evidence>
<organism evidence="1">
    <name type="scientific">Caulobacter phage BL57</name>
    <dbReference type="NCBI Taxonomy" id="3348355"/>
    <lineage>
        <taxon>Viruses</taxon>
    </lineage>
</organism>
<proteinExistence type="predicted"/>
<sequence>MIRQGRALRVAFGDNLVCELAKLRIPPSTFGLSESRDQGGPYMKLYDIWGIMGERVYRDLGEPAHPQFGRDVNGMWTSGDMWITPEEARRIIEQRED</sequence>
<protein>
    <submittedName>
        <fullName evidence="1">Uncharacterized protein</fullName>
    </submittedName>
</protein>
<gene>
    <name evidence="1" type="ORF">BL57_332</name>
</gene>
<accession>A0AB74ULU8</accession>
<reference evidence="1" key="1">
    <citation type="submission" date="2024-10" db="EMBL/GenBank/DDBJ databases">
        <title>Genetic diversity among independent isolates of the Dolichocephalovirinae subfamily.</title>
        <authorList>
            <person name="Ely B."/>
            <person name="Thomas Q."/>
            <person name="Mohammadi T."/>
        </authorList>
    </citation>
    <scope>NUCLEOTIDE SEQUENCE</scope>
</reference>
<dbReference type="EMBL" id="PQ287320">
    <property type="protein sequence ID" value="XHV10804.1"/>
    <property type="molecule type" value="Genomic_DNA"/>
</dbReference>
<name>A0AB74ULU8_9VIRU</name>